<dbReference type="MassIVE" id="A0A2R8Y7H5"/>
<accession>A0A2R8Y7H5</accession>
<dbReference type="Ensembl" id="ENST00000469728.5">
    <property type="protein sequence ID" value="ENSP00000496027.1"/>
    <property type="gene ID" value="ENSG00000258366.12"/>
</dbReference>
<dbReference type="OpenTargets" id="ENSG00000258366"/>
<reference evidence="1 2" key="2">
    <citation type="journal article" date="2001" name="Nature">
        <title>The DNA sequence and comparative analysis of human chromosome 20.</title>
        <authorList>
            <person name="Deloukas P."/>
            <person name="Matthews L.H."/>
            <person name="Ashurst J."/>
            <person name="Burton J."/>
            <person name="Gilbert J.G."/>
            <person name="Jones M."/>
            <person name="Stavrides G."/>
            <person name="Almeida J.P."/>
            <person name="Babbage A.K."/>
            <person name="Bagguley C.L."/>
            <person name="Bailey J."/>
            <person name="Barlow K.F."/>
            <person name="Bates K.N."/>
            <person name="Beard L.M."/>
            <person name="Beare D.M."/>
            <person name="Beasley O.P."/>
            <person name="Bird C.P."/>
            <person name="Blakey S.E."/>
            <person name="Bridgeman A.M."/>
            <person name="Brown A.J."/>
            <person name="Buck D."/>
            <person name="Burrill W."/>
            <person name="Butler A.P."/>
            <person name="Carder C."/>
            <person name="Carter N.P."/>
            <person name="Chapman J.C."/>
            <person name="Clamp M."/>
            <person name="Clark G."/>
            <person name="Clark L.N."/>
            <person name="Clark S.Y."/>
            <person name="Clee C.M."/>
            <person name="Clegg S."/>
            <person name="Cobley V.E."/>
            <person name="Collier R.E."/>
            <person name="Connor R."/>
            <person name="Corby N.R."/>
            <person name="Coulson A."/>
            <person name="Coville G.J."/>
            <person name="Deadman R."/>
            <person name="Dhami P."/>
            <person name="Dunn M."/>
            <person name="Ellington A.G."/>
            <person name="Frankland J.A."/>
            <person name="Fraser A."/>
            <person name="French L."/>
            <person name="Garner P."/>
            <person name="Grafham D.V."/>
            <person name="Griffiths C."/>
            <person name="Griffiths M.N."/>
            <person name="Gwilliam R."/>
            <person name="Hall R.E."/>
            <person name="Hammond S."/>
            <person name="Harley J.L."/>
            <person name="Heath P.D."/>
            <person name="Ho S."/>
            <person name="Holden J.L."/>
            <person name="Howden P.J."/>
            <person name="Huckle E."/>
            <person name="Hunt A.R."/>
            <person name="Hunt S.E."/>
            <person name="Jekosch K."/>
            <person name="Johnson C.M."/>
            <person name="Johnson D."/>
            <person name="Kay M.P."/>
            <person name="Kimberley A.M."/>
            <person name="King A."/>
            <person name="Knights A."/>
            <person name="Laird G.K."/>
            <person name="Lawlor S."/>
            <person name="Lehvaslaiho M.H."/>
            <person name="Leversha M."/>
            <person name="Lloyd C."/>
            <person name="Lloyd D.M."/>
            <person name="Lovell J.D."/>
            <person name="Marsh V.L."/>
            <person name="Martin S.L."/>
            <person name="McConnachie L.J."/>
            <person name="McLay K."/>
            <person name="McMurray A.A."/>
            <person name="Milne S."/>
            <person name="Mistry D."/>
            <person name="Moore M.J."/>
            <person name="Mullikin J.C."/>
            <person name="Nickerson T."/>
            <person name="Oliver K."/>
            <person name="Parker A."/>
            <person name="Patel R."/>
            <person name="Pearce T.A."/>
            <person name="Peck A.I."/>
            <person name="Phillimore B.J."/>
            <person name="Prathalingam S.R."/>
            <person name="Plumb R.W."/>
            <person name="Ramsay H."/>
            <person name="Rice C.M."/>
            <person name="Ross M.T."/>
            <person name="Scott C.E."/>
            <person name="Sehra H.K."/>
            <person name="Shownkeen R."/>
            <person name="Sims S."/>
            <person name="Skuce C.D."/>
            <person name="Smith M.L."/>
            <person name="Soderlund C."/>
            <person name="Steward C.A."/>
            <person name="Sulston J.E."/>
            <person name="Swann M."/>
            <person name="Sycamore N."/>
            <person name="Taylor R."/>
            <person name="Tee L."/>
            <person name="Thomas D.W."/>
            <person name="Thorpe A."/>
            <person name="Tracey A."/>
            <person name="Tromans A.C."/>
            <person name="Vaudin M."/>
            <person name="Wall M."/>
            <person name="Wallis J.M."/>
            <person name="Whitehead S.L."/>
            <person name="Whittaker P."/>
            <person name="Willey D.L."/>
            <person name="Williams L."/>
            <person name="Williams S.A."/>
            <person name="Wilming L."/>
            <person name="Wray P.W."/>
            <person name="Hubbard T."/>
            <person name="Durbin R.M."/>
            <person name="Bentley D.R."/>
            <person name="Beck S."/>
            <person name="Rogers J."/>
        </authorList>
    </citation>
    <scope>NUCLEOTIDE SEQUENCE [LARGE SCALE GENOMIC DNA]</scope>
</reference>
<dbReference type="Ensembl" id="ENST00000469728.5">
    <property type="protein sequence ID" value="ENSP00000496027.1"/>
    <property type="gene ID" value="ENSG00000258366.13"/>
</dbReference>
<protein>
    <submittedName>
        <fullName evidence="1">Regulator of telomere elongation helicase 1</fullName>
    </submittedName>
</protein>
<reference evidence="1 2" key="1">
    <citation type="journal article" date="2001" name="Nature">
        <title>Initial sequencing and analysis of the human genome.</title>
        <authorList>
            <consortium name="International Human Genome Sequencing Consortium"/>
            <person name="Lander E.S."/>
            <person name="Linton L.M."/>
            <person name="Birren B."/>
            <person name="Nusbaum C."/>
            <person name="Zody M.C."/>
            <person name="Baldwin J."/>
            <person name="Devon K."/>
            <person name="Dewar K."/>
            <person name="Doyle M."/>
            <person name="FitzHugh W."/>
            <person name="Funke R."/>
            <person name="Gage D."/>
            <person name="Harris K."/>
            <person name="Heaford A."/>
            <person name="Howland J."/>
            <person name="Kann L."/>
            <person name="Lehoczky J."/>
            <person name="LeVine R."/>
            <person name="McEwan P."/>
            <person name="McKernan K."/>
            <person name="Meldrim J."/>
            <person name="Mesirov J.P."/>
            <person name="Miranda C."/>
            <person name="Morris W."/>
            <person name="Naylor J."/>
            <person name="Raymond C."/>
            <person name="Rosetti M."/>
            <person name="Santos R."/>
            <person name="Sheridan A."/>
            <person name="Sougnez C."/>
            <person name="Stange-Thomann N."/>
            <person name="Stojanovic N."/>
            <person name="Subramanian A."/>
            <person name="Wyman D."/>
            <person name="Rogers J."/>
            <person name="Sulston J."/>
            <person name="Ainscough R."/>
            <person name="Beck S."/>
            <person name="Bentley D."/>
            <person name="Burton J."/>
            <person name="Clee C."/>
            <person name="Carter N."/>
            <person name="Coulson A."/>
            <person name="Deadman R."/>
            <person name="Deloukas P."/>
            <person name="Dunham A."/>
            <person name="Dunham I."/>
            <person name="Durbin R."/>
            <person name="French L."/>
            <person name="Grafham D."/>
            <person name="Gregory S."/>
            <person name="Hubbard T."/>
            <person name="Humphray S."/>
            <person name="Hunt A."/>
            <person name="Jones M."/>
            <person name="Lloyd C."/>
            <person name="McMurray A."/>
            <person name="Matthews L."/>
            <person name="Mercer S."/>
            <person name="Milne S."/>
            <person name="Mullikin J.C."/>
            <person name="Mungall A."/>
            <person name="Plumb R."/>
            <person name="Ross M."/>
            <person name="Shownkeen R."/>
            <person name="Sims S."/>
            <person name="Waterston R.H."/>
            <person name="Wilson R.K."/>
            <person name="Hillier L.W."/>
            <person name="McPherson J.D."/>
            <person name="Marra M.A."/>
            <person name="Mardis E.R."/>
            <person name="Fulton L.A."/>
            <person name="Chinwalla A.T."/>
            <person name="Pepin K.H."/>
            <person name="Gish W.R."/>
            <person name="Chissoe S.L."/>
            <person name="Wendl M.C."/>
            <person name="Delehaunty K.D."/>
            <person name="Miner T.L."/>
            <person name="Delehaunty A."/>
            <person name="Kramer J.B."/>
            <person name="Cook L.L."/>
            <person name="Fulton R.S."/>
            <person name="Johnson D.L."/>
            <person name="Minx P.J."/>
            <person name="Clifton S.W."/>
            <person name="Hawkins T."/>
            <person name="Branscomb E."/>
            <person name="Predki P."/>
            <person name="Richardson P."/>
            <person name="Wenning S."/>
            <person name="Slezak T."/>
            <person name="Doggett N."/>
            <person name="Cheng J.F."/>
            <person name="Olsen A."/>
            <person name="Lucas S."/>
            <person name="Elkin C."/>
            <person name="Uberbacher E."/>
            <person name="Frazier M."/>
            <person name="Gibbs R.A."/>
            <person name="Muzny D.M."/>
            <person name="Scherer S.E."/>
            <person name="Bouck J.B."/>
            <person name="Sodergren E.J."/>
            <person name="Worley K.C."/>
            <person name="Rives C.M."/>
            <person name="Gorrell J.H."/>
            <person name="Metzker M.L."/>
            <person name="Naylor S.L."/>
            <person name="Kucherlapati R.S."/>
            <person name="Nelson D.L."/>
            <person name="Weinstock G.M."/>
            <person name="Sakaki Y."/>
            <person name="Fujiyama A."/>
            <person name="Hattori M."/>
            <person name="Yada T."/>
            <person name="Toyoda A."/>
            <person name="Itoh T."/>
            <person name="Kawagoe C."/>
            <person name="Watanabe H."/>
            <person name="Totoki Y."/>
            <person name="Taylor T."/>
            <person name="Weissenbach J."/>
            <person name="Heilig R."/>
            <person name="Saurin W."/>
            <person name="Artiguenave F."/>
            <person name="Brottier P."/>
            <person name="Bruls T."/>
            <person name="Pelletier E."/>
            <person name="Robert C."/>
            <person name="Wincker P."/>
            <person name="Smith D.R."/>
            <person name="Doucette-Stamm L."/>
            <person name="Rubenfield M."/>
            <person name="Weinstock K."/>
            <person name="Lee H.M."/>
            <person name="Dubois J."/>
            <person name="Rosenthal A."/>
            <person name="Platzer M."/>
            <person name="Nyakatura G."/>
            <person name="Taudien S."/>
            <person name="Rump A."/>
            <person name="Yang H."/>
            <person name="Yu J."/>
            <person name="Wang J."/>
            <person name="Huang G."/>
            <person name="Gu J."/>
            <person name="Hood L."/>
            <person name="Rowen L."/>
            <person name="Madan A."/>
            <person name="Qin S."/>
            <person name="Davis R.W."/>
            <person name="Federspiel N.A."/>
            <person name="Abola A.P."/>
            <person name="Proctor M.J."/>
            <person name="Myers R.M."/>
            <person name="Schmutz J."/>
            <person name="Dickson M."/>
            <person name="Grimwood J."/>
            <person name="Cox D.R."/>
            <person name="Olson M.V."/>
            <person name="Kaul R."/>
            <person name="Raymond C."/>
            <person name="Shimizu N."/>
            <person name="Kawasaki K."/>
            <person name="Minoshima S."/>
            <person name="Evans G.A."/>
            <person name="Athanasiou M."/>
            <person name="Schultz R."/>
            <person name="Roe B.A."/>
            <person name="Chen F."/>
            <person name="Pan H."/>
            <person name="Ramser J."/>
            <person name="Lehrach H."/>
            <person name="Reinhardt R."/>
            <person name="McCombie W.R."/>
            <person name="de la Bastide M."/>
            <person name="Dedhia N."/>
            <person name="Blocker H."/>
            <person name="Hornischer K."/>
            <person name="Nordsiek G."/>
            <person name="Agarwala R."/>
            <person name="Aravind L."/>
            <person name="Bailey J.A."/>
            <person name="Bateman A."/>
            <person name="Batzoglou S."/>
            <person name="Birney E."/>
            <person name="Bork P."/>
            <person name="Brown D.G."/>
            <person name="Burge C.B."/>
            <person name="Cerutti L."/>
            <person name="Chen H.C."/>
            <person name="Church D."/>
            <person name="Clamp M."/>
            <person name="Copley R.R."/>
            <person name="Doerks T."/>
            <person name="Eddy S.R."/>
            <person name="Eichler E.E."/>
            <person name="Furey T.S."/>
            <person name="Galagan J."/>
            <person name="Gilbert J.G."/>
            <person name="Harmon C."/>
            <person name="Hayashizaki Y."/>
            <person name="Haussler D."/>
            <person name="Hermjakob H."/>
            <person name="Hokamp K."/>
            <person name="Jang W."/>
            <person name="Johnson L.S."/>
            <person name="Jones T.A."/>
            <person name="Kasif S."/>
            <person name="Kaspryzk A."/>
            <person name="Kennedy S."/>
            <person name="Kent W.J."/>
            <person name="Kitts P."/>
            <person name="Koonin E.V."/>
            <person name="Korf I."/>
            <person name="Kulp D."/>
            <person name="Lancet D."/>
            <person name="Lowe T.M."/>
            <person name="McLysaght A."/>
            <person name="Mikkelsen T."/>
            <person name="Moran J.V."/>
            <person name="Mulder N."/>
            <person name="Pollara V.J."/>
            <person name="Ponting C.P."/>
            <person name="Schuler G."/>
            <person name="Schultz J."/>
            <person name="Slater G."/>
            <person name="Smit A.F."/>
            <person name="Stupka E."/>
            <person name="Szustakowski J."/>
            <person name="Thierry-Mieg D."/>
            <person name="Thierry-Mieg J."/>
            <person name="Wagner L."/>
            <person name="Wallis J."/>
            <person name="Wheeler R."/>
            <person name="Williams A."/>
            <person name="Wolf Y.I."/>
            <person name="Wolfe K.H."/>
            <person name="Yang S.P."/>
            <person name="Yeh R.F."/>
            <person name="Collins F."/>
            <person name="Guyer M.S."/>
            <person name="Peterson J."/>
            <person name="Felsenfeld A."/>
            <person name="Wetterstrand K.A."/>
            <person name="Patrinos A."/>
            <person name="Morgan M.J."/>
            <person name="de Jong P."/>
            <person name="Catanese J.J."/>
            <person name="Osoegawa K."/>
            <person name="Shizuya H."/>
            <person name="Choi S."/>
            <person name="Chen Y.J."/>
        </authorList>
    </citation>
    <scope>NUCLEOTIDE SEQUENCE [LARGE SCALE GENOMIC DNA]</scope>
</reference>
<proteinExistence type="predicted"/>
<dbReference type="Bgee" id="ENSG00000258366">
    <property type="expression patterns" value="Expressed in sural nerve and 95 other cell types or tissues"/>
</dbReference>
<sequence>MPKIVLNGVTVDFPFQPYKCQQEYMTKVLECLQQSLRVTDLGVPWGPL</sequence>
<dbReference type="AlphaFoldDB" id="A0A2R8Y7H5"/>
<evidence type="ECO:0000313" key="1">
    <source>
        <dbReference type="Ensembl" id="ENSP00000496027.1"/>
    </source>
</evidence>
<dbReference type="ExpressionAtlas" id="A0A2R8Y7H5">
    <property type="expression patterns" value="baseline and differential"/>
</dbReference>
<dbReference type="Proteomes" id="UP000005640">
    <property type="component" value="Chromosome 20"/>
</dbReference>
<dbReference type="GeneTree" id="ENSGT00950000182970"/>
<dbReference type="HGNC" id="HGNC:15888">
    <property type="gene designation" value="RTEL1"/>
</dbReference>
<name>A0A2R8Y7H5_HUMAN</name>
<reference evidence="1 2" key="3">
    <citation type="journal article" date="2004" name="Nature">
        <title>Finishing the euchromatic sequence of the human genome.</title>
        <authorList>
            <consortium name="International Human Genome Sequencing Consortium"/>
        </authorList>
    </citation>
    <scope>NUCLEOTIDE SEQUENCE [LARGE SCALE GENOMIC DNA]</scope>
</reference>
<dbReference type="SMR" id="A0A2R8Y7H5"/>
<reference evidence="1" key="5">
    <citation type="submission" date="2025-09" db="UniProtKB">
        <authorList>
            <consortium name="Ensembl"/>
        </authorList>
    </citation>
    <scope>IDENTIFICATION</scope>
</reference>
<dbReference type="EMBL" id="AL353715">
    <property type="status" value="NOT_ANNOTATED_CDS"/>
    <property type="molecule type" value="Genomic_DNA"/>
</dbReference>
<evidence type="ECO:0000313" key="2">
    <source>
        <dbReference type="Proteomes" id="UP000005640"/>
    </source>
</evidence>
<reference evidence="1" key="4">
    <citation type="submission" date="2025-08" db="UniProtKB">
        <authorList>
            <consortium name="Ensembl"/>
        </authorList>
    </citation>
    <scope>IDENTIFICATION</scope>
</reference>
<dbReference type="VEuPathDB" id="HostDB:ENSG00000258366"/>
<gene>
    <name evidence="1" type="primary">RTEL1</name>
</gene>
<keyword evidence="2" id="KW-1185">Reference proteome</keyword>
<organism evidence="1 2">
    <name type="scientific">Homo sapiens</name>
    <name type="common">Human</name>
    <dbReference type="NCBI Taxonomy" id="9606"/>
    <lineage>
        <taxon>Eukaryota</taxon>
        <taxon>Metazoa</taxon>
        <taxon>Chordata</taxon>
        <taxon>Craniata</taxon>
        <taxon>Vertebrata</taxon>
        <taxon>Euteleostomi</taxon>
        <taxon>Mammalia</taxon>
        <taxon>Eutheria</taxon>
        <taxon>Euarchontoglires</taxon>
        <taxon>Primates</taxon>
        <taxon>Haplorrhini</taxon>
        <taxon>Catarrhini</taxon>
        <taxon>Hominidae</taxon>
        <taxon>Homo</taxon>
    </lineage>
</organism>